<evidence type="ECO:0000256" key="4">
    <source>
        <dbReference type="ARBA" id="ARBA00023125"/>
    </source>
</evidence>
<evidence type="ECO:0008006" key="13">
    <source>
        <dbReference type="Google" id="ProtNLM"/>
    </source>
</evidence>
<dbReference type="OrthoDB" id="2441642at2759"/>
<gene>
    <name evidence="11" type="ORF">ASPCADRAFT_131925</name>
</gene>
<dbReference type="GO" id="GO:0008270">
    <property type="term" value="F:zinc ion binding"/>
    <property type="evidence" value="ECO:0007669"/>
    <property type="project" value="UniProtKB-KW"/>
</dbReference>
<dbReference type="GO" id="GO:0000981">
    <property type="term" value="F:DNA-binding transcription factor activity, RNA polymerase II-specific"/>
    <property type="evidence" value="ECO:0007669"/>
    <property type="project" value="InterPro"/>
</dbReference>
<keyword evidence="2" id="KW-0862">Zinc</keyword>
<proteinExistence type="predicted"/>
<evidence type="ECO:0000313" key="12">
    <source>
        <dbReference type="Proteomes" id="UP000188318"/>
    </source>
</evidence>
<keyword evidence="4" id="KW-0238">DNA-binding</keyword>
<dbReference type="InterPro" id="IPR013087">
    <property type="entry name" value="Znf_C2H2_type"/>
</dbReference>
<dbReference type="EMBL" id="KV907502">
    <property type="protein sequence ID" value="OOF94382.1"/>
    <property type="molecule type" value="Genomic_DNA"/>
</dbReference>
<dbReference type="STRING" id="602072.A0A1R3RIR4"/>
<dbReference type="Gene3D" id="4.10.240.10">
    <property type="entry name" value="Zn(2)-C6 fungal-type DNA-binding domain"/>
    <property type="match status" value="1"/>
</dbReference>
<evidence type="ECO:0000256" key="5">
    <source>
        <dbReference type="ARBA" id="ARBA00023163"/>
    </source>
</evidence>
<evidence type="ECO:0000256" key="7">
    <source>
        <dbReference type="PROSITE-ProRule" id="PRU00042"/>
    </source>
</evidence>
<dbReference type="AlphaFoldDB" id="A0A1R3RIR4"/>
<name>A0A1R3RIR4_ASPC5</name>
<dbReference type="PANTHER" id="PTHR47660:SF3">
    <property type="entry name" value="FINGER DOMAIN PROTEIN, PUTATIVE (AFU_ORTHOLOGUE AFUA_4G03310)-RELATED"/>
    <property type="match status" value="1"/>
</dbReference>
<dbReference type="SUPFAM" id="SSF57701">
    <property type="entry name" value="Zn2/Cys6 DNA-binding domain"/>
    <property type="match status" value="1"/>
</dbReference>
<dbReference type="GO" id="GO:0009893">
    <property type="term" value="P:positive regulation of metabolic process"/>
    <property type="evidence" value="ECO:0007669"/>
    <property type="project" value="UniProtKB-ARBA"/>
</dbReference>
<dbReference type="InterPro" id="IPR001138">
    <property type="entry name" value="Zn2Cys6_DnaBD"/>
</dbReference>
<reference evidence="12" key="1">
    <citation type="journal article" date="2017" name="Genome Biol.">
        <title>Comparative genomics reveals high biological diversity and specific adaptations in the industrially and medically important fungal genus Aspergillus.</title>
        <authorList>
            <person name="de Vries R.P."/>
            <person name="Riley R."/>
            <person name="Wiebenga A."/>
            <person name="Aguilar-Osorio G."/>
            <person name="Amillis S."/>
            <person name="Uchima C.A."/>
            <person name="Anderluh G."/>
            <person name="Asadollahi M."/>
            <person name="Askin M."/>
            <person name="Barry K."/>
            <person name="Battaglia E."/>
            <person name="Bayram O."/>
            <person name="Benocci T."/>
            <person name="Braus-Stromeyer S.A."/>
            <person name="Caldana C."/>
            <person name="Canovas D."/>
            <person name="Cerqueira G.C."/>
            <person name="Chen F."/>
            <person name="Chen W."/>
            <person name="Choi C."/>
            <person name="Clum A."/>
            <person name="Dos Santos R.A."/>
            <person name="Damasio A.R."/>
            <person name="Diallinas G."/>
            <person name="Emri T."/>
            <person name="Fekete E."/>
            <person name="Flipphi M."/>
            <person name="Freyberg S."/>
            <person name="Gallo A."/>
            <person name="Gournas C."/>
            <person name="Habgood R."/>
            <person name="Hainaut M."/>
            <person name="Harispe M.L."/>
            <person name="Henrissat B."/>
            <person name="Hilden K.S."/>
            <person name="Hope R."/>
            <person name="Hossain A."/>
            <person name="Karabika E."/>
            <person name="Karaffa L."/>
            <person name="Karanyi Z."/>
            <person name="Krasevec N."/>
            <person name="Kuo A."/>
            <person name="Kusch H."/>
            <person name="LaButti K."/>
            <person name="Lagendijk E.L."/>
            <person name="Lapidus A."/>
            <person name="Levasseur A."/>
            <person name="Lindquist E."/>
            <person name="Lipzen A."/>
            <person name="Logrieco A.F."/>
            <person name="MacCabe A."/>
            <person name="Maekelae M.R."/>
            <person name="Malavazi I."/>
            <person name="Melin P."/>
            <person name="Meyer V."/>
            <person name="Mielnichuk N."/>
            <person name="Miskei M."/>
            <person name="Molnar A.P."/>
            <person name="Mule G."/>
            <person name="Ngan C.Y."/>
            <person name="Orejas M."/>
            <person name="Orosz E."/>
            <person name="Ouedraogo J.P."/>
            <person name="Overkamp K.M."/>
            <person name="Park H.-S."/>
            <person name="Perrone G."/>
            <person name="Piumi F."/>
            <person name="Punt P.J."/>
            <person name="Ram A.F."/>
            <person name="Ramon A."/>
            <person name="Rauscher S."/>
            <person name="Record E."/>
            <person name="Riano-Pachon D.M."/>
            <person name="Robert V."/>
            <person name="Roehrig J."/>
            <person name="Ruller R."/>
            <person name="Salamov A."/>
            <person name="Salih N.S."/>
            <person name="Samson R.A."/>
            <person name="Sandor E."/>
            <person name="Sanguinetti M."/>
            <person name="Schuetze T."/>
            <person name="Sepcic K."/>
            <person name="Shelest E."/>
            <person name="Sherlock G."/>
            <person name="Sophianopoulou V."/>
            <person name="Squina F.M."/>
            <person name="Sun H."/>
            <person name="Susca A."/>
            <person name="Todd R.B."/>
            <person name="Tsang A."/>
            <person name="Unkles S.E."/>
            <person name="van de Wiele N."/>
            <person name="van Rossen-Uffink D."/>
            <person name="Oliveira J.V."/>
            <person name="Vesth T.C."/>
            <person name="Visser J."/>
            <person name="Yu J.-H."/>
            <person name="Zhou M."/>
            <person name="Andersen M.R."/>
            <person name="Archer D.B."/>
            <person name="Baker S.E."/>
            <person name="Benoit I."/>
            <person name="Brakhage A.A."/>
            <person name="Braus G.H."/>
            <person name="Fischer R."/>
            <person name="Frisvad J.C."/>
            <person name="Goldman G.H."/>
            <person name="Houbraken J."/>
            <person name="Oakley B."/>
            <person name="Pocsi I."/>
            <person name="Scazzocchio C."/>
            <person name="Seiboth B."/>
            <person name="vanKuyk P.A."/>
            <person name="Wortman J."/>
            <person name="Dyer P.S."/>
            <person name="Grigoriev I.V."/>
        </authorList>
    </citation>
    <scope>NUCLEOTIDE SEQUENCE [LARGE SCALE GENOMIC DNA]</scope>
    <source>
        <strain evidence="12">ITEM 5010</strain>
    </source>
</reference>
<evidence type="ECO:0000259" key="9">
    <source>
        <dbReference type="PROSITE" id="PS50048"/>
    </source>
</evidence>
<dbReference type="PROSITE" id="PS50157">
    <property type="entry name" value="ZINC_FINGER_C2H2_2"/>
    <property type="match status" value="1"/>
</dbReference>
<evidence type="ECO:0000256" key="3">
    <source>
        <dbReference type="ARBA" id="ARBA00023015"/>
    </source>
</evidence>
<keyword evidence="6" id="KW-0539">Nucleus</keyword>
<feature type="domain" description="C2H2-type" evidence="10">
    <location>
        <begin position="10"/>
        <end position="42"/>
    </location>
</feature>
<keyword evidence="7" id="KW-0863">Zinc-finger</keyword>
<evidence type="ECO:0000259" key="10">
    <source>
        <dbReference type="PROSITE" id="PS50157"/>
    </source>
</evidence>
<dbReference type="PANTHER" id="PTHR47660">
    <property type="entry name" value="TRANSCRIPTION FACTOR WITH C2H2 AND ZN(2)-CYS(6) DNA BINDING DOMAIN (EUROFUNG)-RELATED-RELATED"/>
    <property type="match status" value="1"/>
</dbReference>
<evidence type="ECO:0000313" key="11">
    <source>
        <dbReference type="EMBL" id="OOF94382.1"/>
    </source>
</evidence>
<organism evidence="11 12">
    <name type="scientific">Aspergillus carbonarius (strain ITEM 5010)</name>
    <dbReference type="NCBI Taxonomy" id="602072"/>
    <lineage>
        <taxon>Eukaryota</taxon>
        <taxon>Fungi</taxon>
        <taxon>Dikarya</taxon>
        <taxon>Ascomycota</taxon>
        <taxon>Pezizomycotina</taxon>
        <taxon>Eurotiomycetes</taxon>
        <taxon>Eurotiomycetidae</taxon>
        <taxon>Eurotiales</taxon>
        <taxon>Aspergillaceae</taxon>
        <taxon>Aspergillus</taxon>
        <taxon>Aspergillus subgen. Circumdati</taxon>
    </lineage>
</organism>
<dbReference type="GO" id="GO:0003677">
    <property type="term" value="F:DNA binding"/>
    <property type="evidence" value="ECO:0007669"/>
    <property type="project" value="UniProtKB-KW"/>
</dbReference>
<protein>
    <recommendedName>
        <fullName evidence="13">Zn(2)-C6 fungal-type domain-containing protein</fullName>
    </recommendedName>
</protein>
<dbReference type="Proteomes" id="UP000188318">
    <property type="component" value="Unassembled WGS sequence"/>
</dbReference>
<dbReference type="InterPro" id="IPR036864">
    <property type="entry name" value="Zn2-C6_fun-type_DNA-bd_sf"/>
</dbReference>
<keyword evidence="5" id="KW-0804">Transcription</keyword>
<feature type="domain" description="Zn(2)-C6 fungal-type" evidence="9">
    <location>
        <begin position="43"/>
        <end position="73"/>
    </location>
</feature>
<accession>A0A1R3RIR4</accession>
<dbReference type="OMA" id="TICRYPT"/>
<evidence type="ECO:0000256" key="2">
    <source>
        <dbReference type="ARBA" id="ARBA00022833"/>
    </source>
</evidence>
<dbReference type="PROSITE" id="PS50048">
    <property type="entry name" value="ZN2_CY6_FUNGAL_2"/>
    <property type="match status" value="1"/>
</dbReference>
<dbReference type="VEuPathDB" id="FungiDB:ASPCADRAFT_131925"/>
<dbReference type="CDD" id="cd00067">
    <property type="entry name" value="GAL4"/>
    <property type="match status" value="1"/>
</dbReference>
<keyword evidence="12" id="KW-1185">Reference proteome</keyword>
<dbReference type="Pfam" id="PF00172">
    <property type="entry name" value="Zn_clus"/>
    <property type="match status" value="1"/>
</dbReference>
<keyword evidence="3" id="KW-0805">Transcription regulation</keyword>
<sequence length="457" mass="51247">METQSANGKAACPFCGSQFNHRSSLIRHLKNKCNKKHPQRRKSCNQCVADKAKCNLKRPSCSRCSMRNIACMYAGPEPESPGVASAAPSVHSTTPTAPGLDPLPTQALTSTFDPSLFEPFFSDLECWTSVQPSELALPQQMDSLELLSFPESIGCASPAVVPSGLMQQHQPSSIANDVALANHSMELIFRVLRTWPQMLADEFQMPPIFHSTQFDSQTRMPRPLATCITLTKMWHGQREGAEGLVRETILKELDLIVHQKSEELDETTLLAVLQAVVIYTIILLSPSTASQTAPDNEDMVFRKVEALVTHVVRGGLFLTEERAQTRPCWEAWVHVTSKRRAVLALYLLHWAYSVLHKVPCFDCRDLGFMPAPAPKVLWEARSEHEWNTRYIHWLARWSGQIYLQAEFGNIPPGPTLNPRAEKWLGESDEFGFLMISILNATDYEPPGLKMLQDHTQS</sequence>
<feature type="region of interest" description="Disordered" evidence="8">
    <location>
        <begin position="82"/>
        <end position="102"/>
    </location>
</feature>
<evidence type="ECO:0000256" key="8">
    <source>
        <dbReference type="SAM" id="MobiDB-lite"/>
    </source>
</evidence>
<keyword evidence="1" id="KW-0479">Metal-binding</keyword>
<dbReference type="SMART" id="SM00066">
    <property type="entry name" value="GAL4"/>
    <property type="match status" value="1"/>
</dbReference>
<evidence type="ECO:0000256" key="6">
    <source>
        <dbReference type="ARBA" id="ARBA00023242"/>
    </source>
</evidence>
<evidence type="ECO:0000256" key="1">
    <source>
        <dbReference type="ARBA" id="ARBA00022723"/>
    </source>
</evidence>